<sequence>MMTYSLDLQLITRLVFERGSTDAAAKVADIMIADFVHEVISACVPPVYPPRSGHDSLASRSSNDAIMNAPDSDRLFYEFAHDQSERFPTLKWWIQMQSNLHRVSESSISVGGEAETVVRSKIKFAVKRCREPESDNESEVDETVVESLPVLANFNADDHRTSDFWHDSPGPENLGLGSTVFLSFDLENEVPYKKAVDKLISEGKLADALALSDRCLNEVCRYLHKWDLDAAMDILTMCGCHLPQSDPIRDEVLQMRQALQGHSHILSADDRYKCWQEILKEFPSLRDNNLILTYSAKEIARLAEHSLGLPVILEARELRRKFTEKGRALDSPQQKELTGNQCLVSRRTVFLYILQKDKNVFLLCLSLKDGCSVWIPLKMTQFDCRTDESSHDVIPFKAKWAPLSPPSKMSGENWVANGEESGLVAGGWFGHRNLHCKVKERMEVEVGKAMEGLGGLLVAVGGAHTVEDVLGGFTLMVMRARERRIGFLSTQNRAFCQKKQAALVFVKSQMRKLAGSSDLSINSAKSRDADDSSSYAGSSGINSPYTDELSELLSQSDIWLGRAEPLKSLLGSGIVASLDDIADKESSARLRDRLIEDERYNMVIYTCKKCKIDSFPVWNAWGHALIRVEHYAQARVKFKQAFQLYKGDPTPVILEIINELEGSPPVDVSAVRSIAPTILDDSLSADSYLNILYMPSTFPRSERSRQSEEVSNPQYSSNSEFDDGPRSNLDNMRHIECVNYFKEYARQLMLGFMFKHGHYTDACMLFFPPDGIPPQPLSLPLASPSSSTQRMDPLTTDYGTIDQICDLCVGYGAMGILEDIISARVSMTASQDSAVSQYTASALARICLYCETHRLFNFLYMFQGPSVARVRVHVWGFFRDSDRMRALAGSVGSFSRKGEGCRSQLRRPIAAQEDSGGFV</sequence>
<organism evidence="2 3">
    <name type="scientific">Acorus calamus</name>
    <name type="common">Sweet flag</name>
    <dbReference type="NCBI Taxonomy" id="4465"/>
    <lineage>
        <taxon>Eukaryota</taxon>
        <taxon>Viridiplantae</taxon>
        <taxon>Streptophyta</taxon>
        <taxon>Embryophyta</taxon>
        <taxon>Tracheophyta</taxon>
        <taxon>Spermatophyta</taxon>
        <taxon>Magnoliopsida</taxon>
        <taxon>Liliopsida</taxon>
        <taxon>Acoraceae</taxon>
        <taxon>Acorus</taxon>
    </lineage>
</organism>
<reference evidence="2" key="2">
    <citation type="submission" date="2023-06" db="EMBL/GenBank/DDBJ databases">
        <authorList>
            <person name="Ma L."/>
            <person name="Liu K.-W."/>
            <person name="Li Z."/>
            <person name="Hsiao Y.-Y."/>
            <person name="Qi Y."/>
            <person name="Fu T."/>
            <person name="Tang G."/>
            <person name="Zhang D."/>
            <person name="Sun W.-H."/>
            <person name="Liu D.-K."/>
            <person name="Li Y."/>
            <person name="Chen G.-Z."/>
            <person name="Liu X.-D."/>
            <person name="Liao X.-Y."/>
            <person name="Jiang Y.-T."/>
            <person name="Yu X."/>
            <person name="Hao Y."/>
            <person name="Huang J."/>
            <person name="Zhao X.-W."/>
            <person name="Ke S."/>
            <person name="Chen Y.-Y."/>
            <person name="Wu W.-L."/>
            <person name="Hsu J.-L."/>
            <person name="Lin Y.-F."/>
            <person name="Huang M.-D."/>
            <person name="Li C.-Y."/>
            <person name="Huang L."/>
            <person name="Wang Z.-W."/>
            <person name="Zhao X."/>
            <person name="Zhong W.-Y."/>
            <person name="Peng D.-H."/>
            <person name="Ahmad S."/>
            <person name="Lan S."/>
            <person name="Zhang J.-S."/>
            <person name="Tsai W.-C."/>
            <person name="Van De Peer Y."/>
            <person name="Liu Z.-J."/>
        </authorList>
    </citation>
    <scope>NUCLEOTIDE SEQUENCE</scope>
    <source>
        <strain evidence="2">CP</strain>
        <tissue evidence="2">Leaves</tissue>
    </source>
</reference>
<evidence type="ECO:0000313" key="3">
    <source>
        <dbReference type="Proteomes" id="UP001180020"/>
    </source>
</evidence>
<name>A0AAV9DD87_ACOCL</name>
<protein>
    <submittedName>
        <fullName evidence="2">Uncharacterized protein</fullName>
    </submittedName>
</protein>
<dbReference type="PANTHER" id="PTHR35478:SF1">
    <property type="entry name" value="ZINC FINGER FYVE DOMAIN-CONTAINING PROTEIN 26"/>
    <property type="match status" value="1"/>
</dbReference>
<accession>A0AAV9DD87</accession>
<feature type="compositionally biased region" description="Polar residues" evidence="1">
    <location>
        <begin position="710"/>
        <end position="719"/>
    </location>
</feature>
<feature type="region of interest" description="Disordered" evidence="1">
    <location>
        <begin position="700"/>
        <end position="727"/>
    </location>
</feature>
<proteinExistence type="predicted"/>
<dbReference type="EMBL" id="JAUJYO010000014">
    <property type="protein sequence ID" value="KAK1298980.1"/>
    <property type="molecule type" value="Genomic_DNA"/>
</dbReference>
<evidence type="ECO:0000313" key="2">
    <source>
        <dbReference type="EMBL" id="KAK1298980.1"/>
    </source>
</evidence>
<reference evidence="2" key="1">
    <citation type="journal article" date="2023" name="Nat. Commun.">
        <title>Diploid and tetraploid genomes of Acorus and the evolution of monocots.</title>
        <authorList>
            <person name="Ma L."/>
            <person name="Liu K.W."/>
            <person name="Li Z."/>
            <person name="Hsiao Y.Y."/>
            <person name="Qi Y."/>
            <person name="Fu T."/>
            <person name="Tang G.D."/>
            <person name="Zhang D."/>
            <person name="Sun W.H."/>
            <person name="Liu D.K."/>
            <person name="Li Y."/>
            <person name="Chen G.Z."/>
            <person name="Liu X.D."/>
            <person name="Liao X.Y."/>
            <person name="Jiang Y.T."/>
            <person name="Yu X."/>
            <person name="Hao Y."/>
            <person name="Huang J."/>
            <person name="Zhao X.W."/>
            <person name="Ke S."/>
            <person name="Chen Y.Y."/>
            <person name="Wu W.L."/>
            <person name="Hsu J.L."/>
            <person name="Lin Y.F."/>
            <person name="Huang M.D."/>
            <person name="Li C.Y."/>
            <person name="Huang L."/>
            <person name="Wang Z.W."/>
            <person name="Zhao X."/>
            <person name="Zhong W.Y."/>
            <person name="Peng D.H."/>
            <person name="Ahmad S."/>
            <person name="Lan S."/>
            <person name="Zhang J.S."/>
            <person name="Tsai W.C."/>
            <person name="Van de Peer Y."/>
            <person name="Liu Z.J."/>
        </authorList>
    </citation>
    <scope>NUCLEOTIDE SEQUENCE</scope>
    <source>
        <strain evidence="2">CP</strain>
    </source>
</reference>
<comment type="caution">
    <text evidence="2">The sequence shown here is derived from an EMBL/GenBank/DDBJ whole genome shotgun (WGS) entry which is preliminary data.</text>
</comment>
<dbReference type="AlphaFoldDB" id="A0AAV9DD87"/>
<keyword evidence="3" id="KW-1185">Reference proteome</keyword>
<evidence type="ECO:0000256" key="1">
    <source>
        <dbReference type="SAM" id="MobiDB-lite"/>
    </source>
</evidence>
<gene>
    <name evidence="2" type="ORF">QJS10_CPB14g00971</name>
</gene>
<dbReference type="PANTHER" id="PTHR35478">
    <property type="entry name" value="ZINC FINGER FYVE DOMAIN PROTEIN"/>
    <property type="match status" value="1"/>
</dbReference>
<dbReference type="Proteomes" id="UP001180020">
    <property type="component" value="Unassembled WGS sequence"/>
</dbReference>